<dbReference type="Proteomes" id="UP000708208">
    <property type="component" value="Unassembled WGS sequence"/>
</dbReference>
<protein>
    <submittedName>
        <fullName evidence="1">Uncharacterized protein</fullName>
    </submittedName>
</protein>
<dbReference type="EMBL" id="CAJVCH010225177">
    <property type="protein sequence ID" value="CAG7732117.1"/>
    <property type="molecule type" value="Genomic_DNA"/>
</dbReference>
<sequence>MSSRKLSRGENFLVKKCSRSYREGSVPSSIKRALKSITESPTPKKVTPLHSNRCSMKSPAIESCKNEAKCLPYHLSEPESDDNGSLENSNFEENFKSFHNTLGSFLDKNVTKGMHSKKDKGLLQKLGLVEKHLSNRQHQQQLLSSLKSRRKKSAKIKKKLWWLFDSEYLDSSQGTPSLSSLKSFLPGHEIDCERVQDYFTIREDFSDSSGPDASSQVRQNSSRLSILKYPYGKTSRKRNIKMSYNPPDFSDLFPYAGTILAEASQFMPRMIPNTGRIIAHRKNAAVVSNRLLTPIWPK</sequence>
<accession>A0A8J2K4K4</accession>
<evidence type="ECO:0000313" key="2">
    <source>
        <dbReference type="Proteomes" id="UP000708208"/>
    </source>
</evidence>
<comment type="caution">
    <text evidence="1">The sequence shown here is derived from an EMBL/GenBank/DDBJ whole genome shotgun (WGS) entry which is preliminary data.</text>
</comment>
<gene>
    <name evidence="1" type="ORF">AFUS01_LOCUS20653</name>
</gene>
<keyword evidence="2" id="KW-1185">Reference proteome</keyword>
<dbReference type="AlphaFoldDB" id="A0A8J2K4K4"/>
<evidence type="ECO:0000313" key="1">
    <source>
        <dbReference type="EMBL" id="CAG7732117.1"/>
    </source>
</evidence>
<reference evidence="1" key="1">
    <citation type="submission" date="2021-06" db="EMBL/GenBank/DDBJ databases">
        <authorList>
            <person name="Hodson N. C."/>
            <person name="Mongue J. A."/>
            <person name="Jaron S. K."/>
        </authorList>
    </citation>
    <scope>NUCLEOTIDE SEQUENCE</scope>
</reference>
<proteinExistence type="predicted"/>
<name>A0A8J2K4K4_9HEXA</name>
<organism evidence="1 2">
    <name type="scientific">Allacma fusca</name>
    <dbReference type="NCBI Taxonomy" id="39272"/>
    <lineage>
        <taxon>Eukaryota</taxon>
        <taxon>Metazoa</taxon>
        <taxon>Ecdysozoa</taxon>
        <taxon>Arthropoda</taxon>
        <taxon>Hexapoda</taxon>
        <taxon>Collembola</taxon>
        <taxon>Symphypleona</taxon>
        <taxon>Sminthuridae</taxon>
        <taxon>Allacma</taxon>
    </lineage>
</organism>